<keyword evidence="2" id="KW-1185">Reference proteome</keyword>
<proteinExistence type="predicted"/>
<accession>D7L4D2</accession>
<dbReference type="EMBL" id="GL348715">
    <property type="protein sequence ID" value="EFH62226.1"/>
    <property type="molecule type" value="Genomic_DNA"/>
</dbReference>
<dbReference type="STRING" id="81972.D7L4D2"/>
<name>D7L4D2_ARALL</name>
<evidence type="ECO:0000313" key="1">
    <source>
        <dbReference type="EMBL" id="EFH62226.1"/>
    </source>
</evidence>
<reference evidence="2" key="1">
    <citation type="journal article" date="2011" name="Nat. Genet.">
        <title>The Arabidopsis lyrata genome sequence and the basis of rapid genome size change.</title>
        <authorList>
            <person name="Hu T.T."/>
            <person name="Pattyn P."/>
            <person name="Bakker E.G."/>
            <person name="Cao J."/>
            <person name="Cheng J.-F."/>
            <person name="Clark R.M."/>
            <person name="Fahlgren N."/>
            <person name="Fawcett J.A."/>
            <person name="Grimwood J."/>
            <person name="Gundlach H."/>
            <person name="Haberer G."/>
            <person name="Hollister J.D."/>
            <person name="Ossowski S."/>
            <person name="Ottilar R.P."/>
            <person name="Salamov A.A."/>
            <person name="Schneeberger K."/>
            <person name="Spannagl M."/>
            <person name="Wang X."/>
            <person name="Yang L."/>
            <person name="Nasrallah M.E."/>
            <person name="Bergelson J."/>
            <person name="Carrington J.C."/>
            <person name="Gaut B.S."/>
            <person name="Schmutz J."/>
            <person name="Mayer K.F.X."/>
            <person name="Van de Peer Y."/>
            <person name="Grigoriev I.V."/>
            <person name="Nordborg M."/>
            <person name="Weigel D."/>
            <person name="Guo Y.-L."/>
        </authorList>
    </citation>
    <scope>NUCLEOTIDE SEQUENCE [LARGE SCALE GENOMIC DNA]</scope>
    <source>
        <strain evidence="2">cv. MN47</strain>
    </source>
</reference>
<dbReference type="Proteomes" id="UP000008694">
    <property type="component" value="Unassembled WGS sequence"/>
</dbReference>
<dbReference type="Gramene" id="scaffold_303736.1">
    <property type="protein sequence ID" value="scaffold_303736.1"/>
    <property type="gene ID" value="scaffold_303736.1"/>
</dbReference>
<gene>
    <name evidence="1" type="ORF">ARALYDRAFT_899766</name>
</gene>
<dbReference type="HOGENOM" id="CLU_1789477_0_0_1"/>
<evidence type="ECO:0000313" key="2">
    <source>
        <dbReference type="Proteomes" id="UP000008694"/>
    </source>
</evidence>
<organism evidence="2">
    <name type="scientific">Arabidopsis lyrata subsp. lyrata</name>
    <name type="common">Lyre-leaved rock-cress</name>
    <dbReference type="NCBI Taxonomy" id="81972"/>
    <lineage>
        <taxon>Eukaryota</taxon>
        <taxon>Viridiplantae</taxon>
        <taxon>Streptophyta</taxon>
        <taxon>Embryophyta</taxon>
        <taxon>Tracheophyta</taxon>
        <taxon>Spermatophyta</taxon>
        <taxon>Magnoliopsida</taxon>
        <taxon>eudicotyledons</taxon>
        <taxon>Gunneridae</taxon>
        <taxon>Pentapetalae</taxon>
        <taxon>rosids</taxon>
        <taxon>malvids</taxon>
        <taxon>Brassicales</taxon>
        <taxon>Brassicaceae</taxon>
        <taxon>Camelineae</taxon>
        <taxon>Arabidopsis</taxon>
    </lineage>
</organism>
<protein>
    <submittedName>
        <fullName evidence="1">Predicted protein</fullName>
    </submittedName>
</protein>
<sequence length="145" mass="16139">MLVHISPLCNGVRSVVTLSEKKTVVALTLKLILYTSVTLRKLDCNPLDFFIQHMTTLFYSWSCGHCPVLSNVRPEDVASNIRMATQLHPMISSAAMVIFSPYRDFNAPAGSEKIVKEPHQIVFGKIGRPFSVIPQPSAINCYKGF</sequence>
<dbReference type="AlphaFoldDB" id="D7L4D2"/>